<organism evidence="1 2">
    <name type="scientific">Fretibacterium fastidiosum</name>
    <dbReference type="NCBI Taxonomy" id="651822"/>
    <lineage>
        <taxon>Bacteria</taxon>
        <taxon>Thermotogati</taxon>
        <taxon>Synergistota</taxon>
        <taxon>Synergistia</taxon>
        <taxon>Synergistales</taxon>
        <taxon>Aminobacteriaceae</taxon>
        <taxon>Fretibacterium</taxon>
    </lineage>
</organism>
<name>A0AB94IW13_9BACT</name>
<keyword evidence="2" id="KW-1185">Reference proteome</keyword>
<gene>
    <name evidence="1" type="ORF">SY1_05860</name>
</gene>
<dbReference type="KEGG" id="sbr:SY1_05860"/>
<sequence length="91" mass="10716">MKNISSVIVEYLERTMLNKGLVLYVSDEGKYMAMDESFNIRFKFDLEFSDRAFVCHTLIHNEGELQLCHSVNIAWTNGKAIRDFFQYLQEL</sequence>
<dbReference type="EMBL" id="FP929056">
    <property type="protein sequence ID" value="CBL27976.1"/>
    <property type="molecule type" value="Genomic_DNA"/>
</dbReference>
<reference evidence="2" key="1">
    <citation type="submission" date="2010-03" db="EMBL/GenBank/DDBJ databases">
        <title>The genome sequence of Synergistetes sp. SGP1.</title>
        <authorList>
            <consortium name="metaHIT consortium -- http://www.metahit.eu/"/>
            <person name="Pajon A."/>
            <person name="Turner K."/>
            <person name="Parkhill J."/>
            <person name="Wade W."/>
            <person name="Vartoukian S."/>
        </authorList>
    </citation>
    <scope>NUCLEOTIDE SEQUENCE [LARGE SCALE GENOMIC DNA]</scope>
    <source>
        <strain evidence="2">SGP1</strain>
    </source>
</reference>
<dbReference type="Proteomes" id="UP000008957">
    <property type="component" value="Chromosome"/>
</dbReference>
<protein>
    <submittedName>
        <fullName evidence="1">Uncharacterized protein</fullName>
    </submittedName>
</protein>
<dbReference type="RefSeq" id="WP_015556123.1">
    <property type="nucleotide sequence ID" value="NC_021038.1"/>
</dbReference>
<proteinExistence type="predicted"/>
<accession>A0AB94IW13</accession>
<dbReference type="AlphaFoldDB" id="A0AB94IW13"/>
<evidence type="ECO:0000313" key="1">
    <source>
        <dbReference type="EMBL" id="CBL27976.1"/>
    </source>
</evidence>
<reference evidence="1 2" key="2">
    <citation type="submission" date="2010-03" db="EMBL/GenBank/DDBJ databases">
        <authorList>
            <person name="Pajon A."/>
        </authorList>
    </citation>
    <scope>NUCLEOTIDE SEQUENCE [LARGE SCALE GENOMIC DNA]</scope>
    <source>
        <strain evidence="1 2">SGP1</strain>
    </source>
</reference>
<evidence type="ECO:0000313" key="2">
    <source>
        <dbReference type="Proteomes" id="UP000008957"/>
    </source>
</evidence>